<evidence type="ECO:0000256" key="1">
    <source>
        <dbReference type="SAM" id="MobiDB-lite"/>
    </source>
</evidence>
<feature type="region of interest" description="Disordered" evidence="1">
    <location>
        <begin position="1"/>
        <end position="61"/>
    </location>
</feature>
<evidence type="ECO:0000313" key="3">
    <source>
        <dbReference type="Proteomes" id="UP001176940"/>
    </source>
</evidence>
<comment type="caution">
    <text evidence="2">The sequence shown here is derived from an EMBL/GenBank/DDBJ whole genome shotgun (WGS) entry which is preliminary data.</text>
</comment>
<dbReference type="EMBL" id="CAUEEQ010004903">
    <property type="protein sequence ID" value="CAJ0928248.1"/>
    <property type="molecule type" value="Genomic_DNA"/>
</dbReference>
<accession>A0ABN9L1W8</accession>
<name>A0ABN9L1W8_9NEOB</name>
<keyword evidence="3" id="KW-1185">Reference proteome</keyword>
<evidence type="ECO:0000313" key="2">
    <source>
        <dbReference type="EMBL" id="CAJ0928248.1"/>
    </source>
</evidence>
<gene>
    <name evidence="2" type="ORF">RIMI_LOCUS3300866</name>
</gene>
<organism evidence="2 3">
    <name type="scientific">Ranitomeya imitator</name>
    <name type="common">mimic poison frog</name>
    <dbReference type="NCBI Taxonomy" id="111125"/>
    <lineage>
        <taxon>Eukaryota</taxon>
        <taxon>Metazoa</taxon>
        <taxon>Chordata</taxon>
        <taxon>Craniata</taxon>
        <taxon>Vertebrata</taxon>
        <taxon>Euteleostomi</taxon>
        <taxon>Amphibia</taxon>
        <taxon>Batrachia</taxon>
        <taxon>Anura</taxon>
        <taxon>Neobatrachia</taxon>
        <taxon>Hyloidea</taxon>
        <taxon>Dendrobatidae</taxon>
        <taxon>Dendrobatinae</taxon>
        <taxon>Ranitomeya</taxon>
    </lineage>
</organism>
<proteinExistence type="predicted"/>
<reference evidence="2" key="1">
    <citation type="submission" date="2023-07" db="EMBL/GenBank/DDBJ databases">
        <authorList>
            <person name="Stuckert A."/>
        </authorList>
    </citation>
    <scope>NUCLEOTIDE SEQUENCE</scope>
</reference>
<protein>
    <submittedName>
        <fullName evidence="2">Uncharacterized protein</fullName>
    </submittedName>
</protein>
<feature type="compositionally biased region" description="Basic and acidic residues" evidence="1">
    <location>
        <begin position="8"/>
        <end position="23"/>
    </location>
</feature>
<dbReference type="Proteomes" id="UP001176940">
    <property type="component" value="Unassembled WGS sequence"/>
</dbReference>
<sequence length="233" mass="25383">MSQIMSGFRKEKEKADHGIKSDESPIFQKPDVTPLGSGGGKPLLSAEESGPAVTRSPLNPEGPVFEQSSIISETINQFNNSIVGVFYGDKVSTPCKEDDGLETTDGWDPLAIDISISKLQDTEVLLNCIRQQKPASPMWEISEINSALEERTPSLEVSDLRFPNDSELLPTQPSASAPCAQWAGVKHKEMGRSLLQPFRYQRQLSASEIPITILAHPVCASRIPALSPDKLGK</sequence>